<reference evidence="1" key="1">
    <citation type="journal article" date="2017" name="Nature">
        <title>The genome of Chenopodium quinoa.</title>
        <authorList>
            <person name="Jarvis D.E."/>
            <person name="Ho Y.S."/>
            <person name="Lightfoot D.J."/>
            <person name="Schmoeckel S.M."/>
            <person name="Li B."/>
            <person name="Borm T.J.A."/>
            <person name="Ohyanagi H."/>
            <person name="Mineta K."/>
            <person name="Michell C.T."/>
            <person name="Saber N."/>
            <person name="Kharbatia N.M."/>
            <person name="Rupper R.R."/>
            <person name="Sharp A.R."/>
            <person name="Dally N."/>
            <person name="Boughton B.A."/>
            <person name="Woo Y.H."/>
            <person name="Gao G."/>
            <person name="Schijlen E.G.W.M."/>
            <person name="Guo X."/>
            <person name="Momin A.A."/>
            <person name="Negrao S."/>
            <person name="Al-Babili S."/>
            <person name="Gehring C."/>
            <person name="Roessner U."/>
            <person name="Jung C."/>
            <person name="Murphy K."/>
            <person name="Arold S.T."/>
            <person name="Gojobori T."/>
            <person name="van der Linden C.G."/>
            <person name="van Loo E.N."/>
            <person name="Jellen E.N."/>
            <person name="Maughan P.J."/>
            <person name="Tester M."/>
        </authorList>
    </citation>
    <scope>NUCLEOTIDE SEQUENCE [LARGE SCALE GENOMIC DNA]</scope>
    <source>
        <strain evidence="1">cv. PI 614886</strain>
    </source>
</reference>
<dbReference type="Gramene" id="AUR62037453-RA">
    <property type="protein sequence ID" value="AUR62037453-RA:cds"/>
    <property type="gene ID" value="AUR62037453"/>
</dbReference>
<accession>A0A803MYV0</accession>
<name>A0A803MYV0_CHEQI</name>
<protein>
    <submittedName>
        <fullName evidence="1">Uncharacterized protein</fullName>
    </submittedName>
</protein>
<sequence>MVDQSVVNYGPLVSTERGDFLSAPFTKEEIRKAMFSVPKIKAPGLDGYNSSFYKMSWDIIGDDICYVV</sequence>
<evidence type="ECO:0000313" key="2">
    <source>
        <dbReference type="Proteomes" id="UP000596660"/>
    </source>
</evidence>
<reference evidence="1" key="2">
    <citation type="submission" date="2021-03" db="UniProtKB">
        <authorList>
            <consortium name="EnsemblPlants"/>
        </authorList>
    </citation>
    <scope>IDENTIFICATION</scope>
</reference>
<organism evidence="1 2">
    <name type="scientific">Chenopodium quinoa</name>
    <name type="common">Quinoa</name>
    <dbReference type="NCBI Taxonomy" id="63459"/>
    <lineage>
        <taxon>Eukaryota</taxon>
        <taxon>Viridiplantae</taxon>
        <taxon>Streptophyta</taxon>
        <taxon>Embryophyta</taxon>
        <taxon>Tracheophyta</taxon>
        <taxon>Spermatophyta</taxon>
        <taxon>Magnoliopsida</taxon>
        <taxon>eudicotyledons</taxon>
        <taxon>Gunneridae</taxon>
        <taxon>Pentapetalae</taxon>
        <taxon>Caryophyllales</taxon>
        <taxon>Chenopodiaceae</taxon>
        <taxon>Chenopodioideae</taxon>
        <taxon>Atripliceae</taxon>
        <taxon>Chenopodium</taxon>
    </lineage>
</organism>
<dbReference type="AlphaFoldDB" id="A0A803MYV0"/>
<proteinExistence type="predicted"/>
<dbReference type="EnsemblPlants" id="AUR62037453-RA">
    <property type="protein sequence ID" value="AUR62037453-RA:cds"/>
    <property type="gene ID" value="AUR62037453"/>
</dbReference>
<keyword evidence="2" id="KW-1185">Reference proteome</keyword>
<evidence type="ECO:0000313" key="1">
    <source>
        <dbReference type="EnsemblPlants" id="AUR62037453-RA:cds"/>
    </source>
</evidence>
<dbReference type="Proteomes" id="UP000596660">
    <property type="component" value="Unplaced"/>
</dbReference>